<dbReference type="EMBL" id="AK137126">
    <property type="protein sequence ID" value="BAE23243.1"/>
    <property type="molecule type" value="mRNA"/>
</dbReference>
<organism evidence="2">
    <name type="scientific">Mus musculus</name>
    <name type="common">Mouse</name>
    <dbReference type="NCBI Taxonomy" id="10090"/>
    <lineage>
        <taxon>Eukaryota</taxon>
        <taxon>Metazoa</taxon>
        <taxon>Chordata</taxon>
        <taxon>Craniata</taxon>
        <taxon>Vertebrata</taxon>
        <taxon>Euteleostomi</taxon>
        <taxon>Mammalia</taxon>
        <taxon>Eutheria</taxon>
        <taxon>Euarchontoglires</taxon>
        <taxon>Glires</taxon>
        <taxon>Rodentia</taxon>
        <taxon>Myomorpha</taxon>
        <taxon>Muroidea</taxon>
        <taxon>Muridae</taxon>
        <taxon>Murinae</taxon>
        <taxon>Mus</taxon>
        <taxon>Mus</taxon>
    </lineage>
</organism>
<dbReference type="AlphaFoldDB" id="Q3UVM6"/>
<keyword evidence="1" id="KW-1133">Transmembrane helix</keyword>
<reference evidence="2" key="1">
    <citation type="journal article" date="1999" name="Methods Enzymol.">
        <title>High-efficiency full-length cDNA cloning.</title>
        <authorList>
            <person name="Carninci P."/>
            <person name="Hayashizaki Y."/>
        </authorList>
    </citation>
    <scope>NUCLEOTIDE SEQUENCE</scope>
    <source>
        <strain evidence="2">C57BL/6J</strain>
        <tissue evidence="2">Embryonic body between diaphragm region and neck</tissue>
    </source>
</reference>
<reference evidence="2" key="6">
    <citation type="submission" date="2004-03" db="EMBL/GenBank/DDBJ databases">
        <authorList>
            <person name="Arakawa T."/>
            <person name="Carninci P."/>
            <person name="Fukuda S."/>
            <person name="Hashizume W."/>
            <person name="Hayashida K."/>
            <person name="Hori F."/>
            <person name="Iida J."/>
            <person name="Imamura K."/>
            <person name="Imotani K."/>
            <person name="Itoh M."/>
            <person name="Kanagawa S."/>
            <person name="Kawai J."/>
            <person name="Kojima M."/>
            <person name="Konno H."/>
            <person name="Murata M."/>
            <person name="Nakamura M."/>
            <person name="Ninomiya N."/>
            <person name="Nishiyori H."/>
            <person name="Nomura K."/>
            <person name="Ohno M."/>
            <person name="Sakazume N."/>
            <person name="Sano H."/>
            <person name="Sasaki D."/>
            <person name="Shibata K."/>
            <person name="Shiraki T."/>
            <person name="Tagami M."/>
            <person name="Tagami Y."/>
            <person name="Waki K."/>
            <person name="Watahiki A."/>
            <person name="Muramatsu M."/>
            <person name="Hayashizaki Y."/>
        </authorList>
    </citation>
    <scope>NUCLEOTIDE SEQUENCE</scope>
    <source>
        <strain evidence="2">C57BL/6J</strain>
        <tissue evidence="2">Embryonic body between diaphragm region and neck</tissue>
    </source>
</reference>
<reference evidence="2" key="4">
    <citation type="journal article" date="2001" name="Nature">
        <title>Functional annotation of a full-length mouse cDNA collection.</title>
        <authorList>
            <consortium name="The RIKEN Genome Exploration Research Group Phase II Team and the FANTOM Consortium"/>
        </authorList>
    </citation>
    <scope>NUCLEOTIDE SEQUENCE</scope>
    <source>
        <strain evidence="2">C57BL/6J</strain>
        <tissue evidence="2">Embryonic body between diaphragm region and neck</tissue>
    </source>
</reference>
<protein>
    <submittedName>
        <fullName evidence="2">Uncharacterized protein</fullName>
    </submittedName>
</protein>
<name>Q3UVM6_MOUSE</name>
<sequence length="62" mass="7041">MKVRTRDLTRARQKFQLRAVSGPTSFCVISKVLGWVGLLLMRTQLPCDLARVKPVGLDPLRF</sequence>
<evidence type="ECO:0000313" key="2">
    <source>
        <dbReference type="EMBL" id="BAE23243.1"/>
    </source>
</evidence>
<evidence type="ECO:0000256" key="1">
    <source>
        <dbReference type="SAM" id="Phobius"/>
    </source>
</evidence>
<feature type="transmembrane region" description="Helical" evidence="1">
    <location>
        <begin position="20"/>
        <end position="41"/>
    </location>
</feature>
<proteinExistence type="evidence at transcript level"/>
<keyword evidence="1" id="KW-0472">Membrane</keyword>
<reference evidence="2" key="3">
    <citation type="journal article" date="2000" name="Genome Res.">
        <title>RIKEN integrated sequence analysis (RISA) system--384-format sequencing pipeline with 384 multicapillary sequencer.</title>
        <authorList>
            <person name="Shibata K."/>
            <person name="Itoh M."/>
            <person name="Aizawa K."/>
            <person name="Nagaoka S."/>
            <person name="Sasaki N."/>
            <person name="Carninci P."/>
            <person name="Konno H."/>
            <person name="Akiyama J."/>
            <person name="Nishi K."/>
            <person name="Kitsunai T."/>
            <person name="Tashiro H."/>
            <person name="Itoh M."/>
            <person name="Sumi N."/>
            <person name="Ishii Y."/>
            <person name="Nakamura S."/>
            <person name="Hazama M."/>
            <person name="Nishine T."/>
            <person name="Harada A."/>
            <person name="Yamamoto R."/>
            <person name="Matsumoto H."/>
            <person name="Sakaguchi S."/>
            <person name="Ikegami T."/>
            <person name="Kashiwagi K."/>
            <person name="Fujiwake S."/>
            <person name="Inoue K."/>
            <person name="Togawa Y."/>
            <person name="Izawa M."/>
            <person name="Ohara E."/>
            <person name="Watahiki M."/>
            <person name="Yoneda Y."/>
            <person name="Ishikawa T."/>
            <person name="Ozawa K."/>
            <person name="Tanaka T."/>
            <person name="Matsuura S."/>
            <person name="Kawai J."/>
            <person name="Okazaki Y."/>
            <person name="Muramatsu M."/>
            <person name="Inoue Y."/>
            <person name="Kira A."/>
            <person name="Hayashizaki Y."/>
        </authorList>
    </citation>
    <scope>NUCLEOTIDE SEQUENCE</scope>
    <source>
        <strain evidence="2">C57BL/6J</strain>
        <tissue evidence="2">Embryonic body between diaphragm region and neck</tissue>
    </source>
</reference>
<reference evidence="2" key="7">
    <citation type="journal article" date="2005" name="Science">
        <title>The Transcriptional Landscape of the Mammalian Genome.</title>
        <authorList>
            <consortium name="The FANTOM Consortium"/>
            <consortium name="Riken Genome Exploration Research Group and Genome Science Group (Genome Network Project Core Group)"/>
        </authorList>
    </citation>
    <scope>NUCLEOTIDE SEQUENCE</scope>
    <source>
        <strain evidence="2">C57BL/6J</strain>
        <tissue evidence="2">Embryonic body between diaphragm region and neck</tissue>
    </source>
</reference>
<keyword evidence="1" id="KW-0812">Transmembrane</keyword>
<reference evidence="2" key="5">
    <citation type="journal article" date="2002" name="Nature">
        <title>Analysis of the mouse transcriptome based on functional annotation of 60,770 full-length cDNAs.</title>
        <authorList>
            <consortium name="The FANTOM Consortium and the RIKEN Genome Exploration Research Group Phase I and II Team"/>
        </authorList>
    </citation>
    <scope>NUCLEOTIDE SEQUENCE</scope>
    <source>
        <strain evidence="2">C57BL/6J</strain>
        <tissue evidence="2">Embryonic body between diaphragm region and neck</tissue>
    </source>
</reference>
<reference evidence="2" key="8">
    <citation type="journal article" date="2005" name="Science">
        <title>Antisense Transcription in the Mammalian Transcriptome.</title>
        <authorList>
            <consortium name="RIKEN Genome Exploration Research Group and Genome Science Group (Genome Network Project Core Group) and the FANTOM Consortium"/>
        </authorList>
    </citation>
    <scope>NUCLEOTIDE SEQUENCE</scope>
    <source>
        <strain evidence="2">C57BL/6J</strain>
        <tissue evidence="2">Embryonic body between diaphragm region and neck</tissue>
    </source>
</reference>
<reference evidence="2" key="2">
    <citation type="journal article" date="2000" name="Genome Res.">
        <title>Normalization and subtraction of cap-trapper-selected cDNAs to prepare full-length cDNA libraries for rapid discovery of new genes.</title>
        <authorList>
            <person name="Carninci P."/>
            <person name="Shibata Y."/>
            <person name="Hayatsu N."/>
            <person name="Sugahara Y."/>
            <person name="Shibata K."/>
            <person name="Itoh M."/>
            <person name="Konno H."/>
            <person name="Okazaki Y."/>
            <person name="Muramatsu M."/>
            <person name="Hayashizaki Y."/>
        </authorList>
    </citation>
    <scope>NUCLEOTIDE SEQUENCE</scope>
    <source>
        <strain evidence="2">C57BL/6J</strain>
        <tissue evidence="2">Embryonic body between diaphragm region and neck</tissue>
    </source>
</reference>
<accession>Q3UVM6</accession>